<feature type="region of interest" description="Disordered" evidence="1">
    <location>
        <begin position="87"/>
        <end position="132"/>
    </location>
</feature>
<evidence type="ECO:0000313" key="4">
    <source>
        <dbReference type="Proteomes" id="UP000570595"/>
    </source>
</evidence>
<dbReference type="EMBL" id="JABANN010000038">
    <property type="protein sequence ID" value="KAF4673993.1"/>
    <property type="molecule type" value="Genomic_DNA"/>
</dbReference>
<gene>
    <name evidence="3" type="ORF">FOL46_006029</name>
    <name evidence="2" type="ORF">FOZ61_000921</name>
</gene>
<dbReference type="Proteomes" id="UP000572268">
    <property type="component" value="Unassembled WGS sequence"/>
</dbReference>
<accession>A0A7J6MGI0</accession>
<name>A0A7J6MGI0_PEROL</name>
<dbReference type="AlphaFoldDB" id="A0A7J6MGI0"/>
<feature type="region of interest" description="Disordered" evidence="1">
    <location>
        <begin position="1"/>
        <end position="20"/>
    </location>
</feature>
<feature type="compositionally biased region" description="Basic residues" evidence="1">
    <location>
        <begin position="123"/>
        <end position="132"/>
    </location>
</feature>
<evidence type="ECO:0000313" key="2">
    <source>
        <dbReference type="EMBL" id="KAF4670260.1"/>
    </source>
</evidence>
<organism evidence="2 4">
    <name type="scientific">Perkinsus olseni</name>
    <name type="common">Perkinsus atlanticus</name>
    <dbReference type="NCBI Taxonomy" id="32597"/>
    <lineage>
        <taxon>Eukaryota</taxon>
        <taxon>Sar</taxon>
        <taxon>Alveolata</taxon>
        <taxon>Perkinsozoa</taxon>
        <taxon>Perkinsea</taxon>
        <taxon>Perkinsida</taxon>
        <taxon>Perkinsidae</taxon>
        <taxon>Perkinsus</taxon>
    </lineage>
</organism>
<dbReference type="EMBL" id="JABAHT010000012">
    <property type="protein sequence ID" value="KAF4670260.1"/>
    <property type="molecule type" value="Genomic_DNA"/>
</dbReference>
<proteinExistence type="predicted"/>
<comment type="caution">
    <text evidence="2">The sequence shown here is derived from an EMBL/GenBank/DDBJ whole genome shotgun (WGS) entry which is preliminary data.</text>
</comment>
<protein>
    <submittedName>
        <fullName evidence="2">Uncharacterized protein</fullName>
    </submittedName>
</protein>
<evidence type="ECO:0000313" key="5">
    <source>
        <dbReference type="Proteomes" id="UP000572268"/>
    </source>
</evidence>
<dbReference type="Proteomes" id="UP000570595">
    <property type="component" value="Unassembled WGS sequence"/>
</dbReference>
<sequence length="132" mass="14108">MATPSHPRPGEHPTFQVTPPSQCVREQLAGTPYYSQPQAAPVSVSMGRLPSLIAELQIFTGGPEYPGSSPSRTMAYSDSFGISNFGITGIETDQDDRNGVPGRTHFSSPSRHIDGLKVSSNRGTKRRSAGCC</sequence>
<reference evidence="4 5" key="1">
    <citation type="submission" date="2020-04" db="EMBL/GenBank/DDBJ databases">
        <title>Perkinsus olseni comparative genomics.</title>
        <authorList>
            <person name="Bogema D.R."/>
        </authorList>
    </citation>
    <scope>NUCLEOTIDE SEQUENCE [LARGE SCALE GENOMIC DNA]</scope>
    <source>
        <strain evidence="2">ATCC PRA-179</strain>
        <strain evidence="3">ATCC PRA-31</strain>
    </source>
</reference>
<evidence type="ECO:0000313" key="3">
    <source>
        <dbReference type="EMBL" id="KAF4673993.1"/>
    </source>
</evidence>
<evidence type="ECO:0000256" key="1">
    <source>
        <dbReference type="SAM" id="MobiDB-lite"/>
    </source>
</evidence>